<accession>A0A2T5ME66</accession>
<feature type="compositionally biased region" description="Low complexity" evidence="13">
    <location>
        <begin position="76"/>
        <end position="92"/>
    </location>
</feature>
<keyword evidence="10 11" id="KW-0998">Cell outer membrane</keyword>
<evidence type="ECO:0000256" key="1">
    <source>
        <dbReference type="ARBA" id="ARBA00004571"/>
    </source>
</evidence>
<dbReference type="Gene3D" id="2.40.170.20">
    <property type="entry name" value="TonB-dependent receptor, beta-barrel domain"/>
    <property type="match status" value="1"/>
</dbReference>
<keyword evidence="5 11" id="KW-0812">Transmembrane</keyword>
<reference evidence="17 18" key="1">
    <citation type="submission" date="2018-04" db="EMBL/GenBank/DDBJ databases">
        <title>Novel species isolated from glacier.</title>
        <authorList>
            <person name="Liu Q."/>
            <person name="Xin Y.-H."/>
        </authorList>
    </citation>
    <scope>NUCLEOTIDE SEQUENCE [LARGE SCALE GENOMIC DNA]</scope>
    <source>
        <strain evidence="17 18">GT1R17</strain>
    </source>
</reference>
<feature type="region of interest" description="Disordered" evidence="13">
    <location>
        <begin position="29"/>
        <end position="92"/>
    </location>
</feature>
<evidence type="ECO:0000313" key="18">
    <source>
        <dbReference type="Proteomes" id="UP000244248"/>
    </source>
</evidence>
<comment type="similarity">
    <text evidence="11 12">Belongs to the TonB-dependent receptor family.</text>
</comment>
<comment type="subcellular location">
    <subcellularLocation>
        <location evidence="1 11">Cell outer membrane</location>
        <topology evidence="1 11">Multi-pass membrane protein</topology>
    </subcellularLocation>
</comment>
<dbReference type="RefSeq" id="WP_107940448.1">
    <property type="nucleotide sequence ID" value="NZ_QANS01000004.1"/>
</dbReference>
<dbReference type="PANTHER" id="PTHR32552">
    <property type="entry name" value="FERRICHROME IRON RECEPTOR-RELATED"/>
    <property type="match status" value="1"/>
</dbReference>
<feature type="chain" id="PRO_5015624648" description="TonB-dependent receptor" evidence="14">
    <location>
        <begin position="28"/>
        <end position="836"/>
    </location>
</feature>
<evidence type="ECO:0000256" key="8">
    <source>
        <dbReference type="ARBA" id="ARBA00023077"/>
    </source>
</evidence>
<dbReference type="CDD" id="cd01347">
    <property type="entry name" value="ligand_gated_channel"/>
    <property type="match status" value="1"/>
</dbReference>
<evidence type="ECO:0000259" key="15">
    <source>
        <dbReference type="Pfam" id="PF00593"/>
    </source>
</evidence>
<dbReference type="GO" id="GO:0009279">
    <property type="term" value="C:cell outer membrane"/>
    <property type="evidence" value="ECO:0007669"/>
    <property type="project" value="UniProtKB-SubCell"/>
</dbReference>
<protein>
    <recommendedName>
        <fullName evidence="19">TonB-dependent receptor</fullName>
    </recommendedName>
</protein>
<evidence type="ECO:0000259" key="16">
    <source>
        <dbReference type="Pfam" id="PF07715"/>
    </source>
</evidence>
<keyword evidence="18" id="KW-1185">Reference proteome</keyword>
<feature type="compositionally biased region" description="Low complexity" evidence="13">
    <location>
        <begin position="37"/>
        <end position="54"/>
    </location>
</feature>
<keyword evidence="2 11" id="KW-0813">Transport</keyword>
<dbReference type="InterPro" id="IPR012910">
    <property type="entry name" value="Plug_dom"/>
</dbReference>
<evidence type="ECO:0000256" key="3">
    <source>
        <dbReference type="ARBA" id="ARBA00022452"/>
    </source>
</evidence>
<keyword evidence="9 11" id="KW-0472">Membrane</keyword>
<comment type="caution">
    <text evidence="17">The sequence shown here is derived from an EMBL/GenBank/DDBJ whole genome shotgun (WGS) entry which is preliminary data.</text>
</comment>
<evidence type="ECO:0000313" key="17">
    <source>
        <dbReference type="EMBL" id="PTU30863.1"/>
    </source>
</evidence>
<dbReference type="PROSITE" id="PS52016">
    <property type="entry name" value="TONB_DEPENDENT_REC_3"/>
    <property type="match status" value="1"/>
</dbReference>
<evidence type="ECO:0000256" key="5">
    <source>
        <dbReference type="ARBA" id="ARBA00022692"/>
    </source>
</evidence>
<dbReference type="SUPFAM" id="SSF56935">
    <property type="entry name" value="Porins"/>
    <property type="match status" value="1"/>
</dbReference>
<dbReference type="InterPro" id="IPR000531">
    <property type="entry name" value="Beta-barrel_TonB"/>
</dbReference>
<evidence type="ECO:0000256" key="12">
    <source>
        <dbReference type="RuleBase" id="RU003357"/>
    </source>
</evidence>
<keyword evidence="6" id="KW-0408">Iron</keyword>
<organism evidence="17 18">
    <name type="scientific">Stenotrophobium rhamnosiphilum</name>
    <dbReference type="NCBI Taxonomy" id="2029166"/>
    <lineage>
        <taxon>Bacteria</taxon>
        <taxon>Pseudomonadati</taxon>
        <taxon>Pseudomonadota</taxon>
        <taxon>Gammaproteobacteria</taxon>
        <taxon>Nevskiales</taxon>
        <taxon>Nevskiaceae</taxon>
        <taxon>Stenotrophobium</taxon>
    </lineage>
</organism>
<evidence type="ECO:0000256" key="2">
    <source>
        <dbReference type="ARBA" id="ARBA00022448"/>
    </source>
</evidence>
<gene>
    <name evidence="17" type="ORF">CJD38_11165</name>
</gene>
<dbReference type="InterPro" id="IPR036942">
    <property type="entry name" value="Beta-barrel_TonB_sf"/>
</dbReference>
<keyword evidence="8 12" id="KW-0798">TonB box</keyword>
<sequence>MSAKRVQLRQSYVIGALLACISCGAQAQESANDAAKQSAPPQADTAPADTSSADLLDEIIGASATQDAAPQSETVPADPAQATTPEAAPEQADTATAELLDTIPVPQPALSVPAGKDVVQAPPRIDEIVVTATKRAIPVREIPASIAVLTGESLEREGVQGIDQIVAQVPGVNLTDDGLGQAKRVTIRGISADTNANFTAGTLFGDVPFSDPFVPKVQLDPNPFDMATVEVLKGPQGTLFGGSGLNGMIRYVPQTPQLDEFRVKYFTQLTSYPGNGDSGWSYGGMVNAPFANNTAAVRVMGFHRDAPGFIDNTATNKSDINTTSQYGVRAMVAWDPNEDWKISLMGTTQHTLQDDVAFTSNFDGNLERNNTPRPSPTESTYTLANLGIEREFSWATLISQSTYFKKKFDAFLDSSRIALEGQLPLLAAADSNHSKGIAQELRLVSTPGDSPWKWLAGAFYYSTDLYDCAEAGAAAGLPSLPLPEQLQGLLASPCPGNVKKIGDTLDIAQLVADVNLKEKALFGEVTRTLGDYWEVTLGARAYQTQSAGTVSTAGLLYSAQNLGMPSHRDAAISEHGLSPKASIVFHPSEDLRAYFTASRGFRFGGPQLGASTPTTTVPAFYKSDTLWNYELGLRTDWFDQTLQIDASTYLIVWKDPQVSQVSNDTLVTFIDNVGGVKAVGTELSLRYLPVFLEGLSLDATASWNRTETTESFKAASGTVVASGSPWPLAPRWQTSTTLAYKHVVLSWELGASLRHTFMGQACNTIECTAQVFGYQTYDLNLFASAQDDSRWPQLSLSLNNLTDKRGFSNISTSPTLGNTVNYIAPRALVLRLSGSF</sequence>
<evidence type="ECO:0000256" key="9">
    <source>
        <dbReference type="ARBA" id="ARBA00023136"/>
    </source>
</evidence>
<dbReference type="PANTHER" id="PTHR32552:SF81">
    <property type="entry name" value="TONB-DEPENDENT OUTER MEMBRANE RECEPTOR"/>
    <property type="match status" value="1"/>
</dbReference>
<dbReference type="AlphaFoldDB" id="A0A2T5ME66"/>
<evidence type="ECO:0000256" key="10">
    <source>
        <dbReference type="ARBA" id="ARBA00023237"/>
    </source>
</evidence>
<dbReference type="GO" id="GO:0006826">
    <property type="term" value="P:iron ion transport"/>
    <property type="evidence" value="ECO:0007669"/>
    <property type="project" value="UniProtKB-KW"/>
</dbReference>
<dbReference type="Pfam" id="PF00593">
    <property type="entry name" value="TonB_dep_Rec_b-barrel"/>
    <property type="match status" value="1"/>
</dbReference>
<feature type="domain" description="TonB-dependent receptor plug" evidence="16">
    <location>
        <begin position="139"/>
        <end position="247"/>
    </location>
</feature>
<name>A0A2T5ME66_9GAMM</name>
<evidence type="ECO:0000256" key="14">
    <source>
        <dbReference type="SAM" id="SignalP"/>
    </source>
</evidence>
<keyword evidence="3 11" id="KW-1134">Transmembrane beta strand</keyword>
<feature type="compositionally biased region" description="Polar residues" evidence="13">
    <location>
        <begin position="63"/>
        <end position="74"/>
    </location>
</feature>
<dbReference type="Pfam" id="PF07715">
    <property type="entry name" value="Plug"/>
    <property type="match status" value="1"/>
</dbReference>
<dbReference type="PROSITE" id="PS51257">
    <property type="entry name" value="PROKAR_LIPOPROTEIN"/>
    <property type="match status" value="1"/>
</dbReference>
<dbReference type="OrthoDB" id="5987490at2"/>
<evidence type="ECO:0000256" key="6">
    <source>
        <dbReference type="ARBA" id="ARBA00023004"/>
    </source>
</evidence>
<evidence type="ECO:0008006" key="19">
    <source>
        <dbReference type="Google" id="ProtNLM"/>
    </source>
</evidence>
<evidence type="ECO:0000256" key="11">
    <source>
        <dbReference type="PROSITE-ProRule" id="PRU01360"/>
    </source>
</evidence>
<dbReference type="EMBL" id="QANS01000004">
    <property type="protein sequence ID" value="PTU30863.1"/>
    <property type="molecule type" value="Genomic_DNA"/>
</dbReference>
<dbReference type="Proteomes" id="UP000244248">
    <property type="component" value="Unassembled WGS sequence"/>
</dbReference>
<feature type="domain" description="TonB-dependent receptor-like beta-barrel" evidence="15">
    <location>
        <begin position="358"/>
        <end position="801"/>
    </location>
</feature>
<proteinExistence type="inferred from homology"/>
<dbReference type="InterPro" id="IPR039426">
    <property type="entry name" value="TonB-dep_rcpt-like"/>
</dbReference>
<keyword evidence="14" id="KW-0732">Signal</keyword>
<evidence type="ECO:0000256" key="7">
    <source>
        <dbReference type="ARBA" id="ARBA00023065"/>
    </source>
</evidence>
<keyword evidence="7" id="KW-0406">Ion transport</keyword>
<evidence type="ECO:0000256" key="13">
    <source>
        <dbReference type="SAM" id="MobiDB-lite"/>
    </source>
</evidence>
<keyword evidence="4" id="KW-0410">Iron transport</keyword>
<evidence type="ECO:0000256" key="4">
    <source>
        <dbReference type="ARBA" id="ARBA00022496"/>
    </source>
</evidence>
<feature type="signal peptide" evidence="14">
    <location>
        <begin position="1"/>
        <end position="27"/>
    </location>
</feature>